<dbReference type="Pfam" id="PF19833">
    <property type="entry name" value="RecG_dom3_C"/>
    <property type="match status" value="1"/>
</dbReference>
<dbReference type="NCBIfam" id="NF008168">
    <property type="entry name" value="PRK10917.2-2"/>
    <property type="match status" value="1"/>
</dbReference>
<dbReference type="InterPro" id="IPR004609">
    <property type="entry name" value="ATP-dep_DNA_helicase_RecG"/>
</dbReference>
<comment type="catalytic activity">
    <reaction evidence="12 15">
        <text>Couples ATP hydrolysis with the unwinding of duplex DNA by translocating in the 3'-5' direction.</text>
        <dbReference type="EC" id="5.6.2.4"/>
    </reaction>
</comment>
<dbReference type="Gene3D" id="3.40.50.300">
    <property type="entry name" value="P-loop containing nucleotide triphosphate hydrolases"/>
    <property type="match status" value="2"/>
</dbReference>
<dbReference type="SMART" id="SM00490">
    <property type="entry name" value="HELICc"/>
    <property type="match status" value="1"/>
</dbReference>
<dbReference type="Pfam" id="PF17191">
    <property type="entry name" value="RecG_wedge"/>
    <property type="match status" value="1"/>
</dbReference>
<keyword evidence="9 15" id="KW-0233">DNA recombination</keyword>
<keyword evidence="4 15" id="KW-0227">DNA damage</keyword>
<dbReference type="NCBIfam" id="TIGR00643">
    <property type="entry name" value="recG"/>
    <property type="match status" value="1"/>
</dbReference>
<evidence type="ECO:0000256" key="11">
    <source>
        <dbReference type="ARBA" id="ARBA00023235"/>
    </source>
</evidence>
<dbReference type="Pfam" id="PF00270">
    <property type="entry name" value="DEAD"/>
    <property type="match status" value="1"/>
</dbReference>
<keyword evidence="5 15" id="KW-0378">Hydrolase</keyword>
<keyword evidence="11" id="KW-0413">Isomerase</keyword>
<dbReference type="GO" id="GO:0006281">
    <property type="term" value="P:DNA repair"/>
    <property type="evidence" value="ECO:0007669"/>
    <property type="project" value="UniProtKB-UniRule"/>
</dbReference>
<accession>A0A6L3ZHE2</accession>
<dbReference type="InterPro" id="IPR014001">
    <property type="entry name" value="Helicase_ATP-bd"/>
</dbReference>
<evidence type="ECO:0000256" key="7">
    <source>
        <dbReference type="ARBA" id="ARBA00022840"/>
    </source>
</evidence>
<dbReference type="InterPro" id="IPR045562">
    <property type="entry name" value="RecG_dom3_C"/>
</dbReference>
<keyword evidence="7 15" id="KW-0067">ATP-binding</keyword>
<dbReference type="PANTHER" id="PTHR47964">
    <property type="entry name" value="ATP-DEPENDENT DNA HELICASE HOMOLOG RECG, CHLOROPLASTIC"/>
    <property type="match status" value="1"/>
</dbReference>
<keyword evidence="8" id="KW-0238">DNA-binding</keyword>
<dbReference type="InterPro" id="IPR001650">
    <property type="entry name" value="Helicase_C-like"/>
</dbReference>
<name>A0A6L3ZHE2_9FLAO</name>
<sequence length="701" mass="79312">MERDLLKTPIEFLKGVGPAKADALKTEMGIHTFEDLLHTYPFRYIDRSKFYTVNELQSAAAEVQLRGRITSMQEIGAARKKRLVAQFEDATGRVELVWFKGAQWIAKSLQMGKEYVLFGKPNYFKGKYSFPHPELELAEDFTKSPIQGLQPVYNSTEKLTNKGLNARGISKLTRVLLPQVKGLIRENLPSRILEHYKWPSREAALFEVHFPQSLERLEIARNRLKFEEFYFIQIALLLQKDLKTKQTPGQVFGEVGDTFNNFYKNNLPFELTGAQKRVLKEIRSDSRSGKHMNRLVQGDVGSGKTVVALLSMLIAIDNGFQACLMAPTEILAQQHYNGLAELLEGTPVRIALLTGSTKTARRKEIHADLLNGQLDILVGTHALIEPTVKFRNLGLAVIDEQHRFGVAQRAKLWKKNTIPPHILIMTATPIPRTLAMSLYGDLDISVIDELPPGRQPIKTVHRYDSNRLQVFGFMKDEIAKGRQCYVVYPLIEESSTMDYKDLEDGYESICREFPRPEYQVSIVHGRMKAEDKDAEMQRFAKGETQIMVATTVIEVGVNVPNASLMIIESSERFGLSQLHQLRGRVGRGAEQSYCILMTGNKLSNEAKTRLETMVRTNDGFEIADVDLQLRGPGDLMGTRQSGMLDLKIANLSKDGQLLQLARKEAEGLLQEDPRLEKPEHAQTRTFFVAQNKGKVHWSKIS</sequence>
<dbReference type="GO" id="GO:0016787">
    <property type="term" value="F:hydrolase activity"/>
    <property type="evidence" value="ECO:0007669"/>
    <property type="project" value="UniProtKB-KW"/>
</dbReference>
<protein>
    <recommendedName>
        <fullName evidence="2 15">ATP-dependent DNA helicase RecG</fullName>
        <ecNumber evidence="13 15">5.6.2.4</ecNumber>
    </recommendedName>
</protein>
<evidence type="ECO:0000256" key="6">
    <source>
        <dbReference type="ARBA" id="ARBA00022806"/>
    </source>
</evidence>
<comment type="caution">
    <text evidence="18">The sequence shown here is derived from an EMBL/GenBank/DDBJ whole genome shotgun (WGS) entry which is preliminary data.</text>
</comment>
<comment type="similarity">
    <text evidence="1 15">Belongs to the helicase family. RecG subfamily.</text>
</comment>
<evidence type="ECO:0000256" key="3">
    <source>
        <dbReference type="ARBA" id="ARBA00022741"/>
    </source>
</evidence>
<evidence type="ECO:0000256" key="2">
    <source>
        <dbReference type="ARBA" id="ARBA00017846"/>
    </source>
</evidence>
<dbReference type="CDD" id="cd17992">
    <property type="entry name" value="DEXHc_RecG"/>
    <property type="match status" value="1"/>
</dbReference>
<dbReference type="GO" id="GO:0003677">
    <property type="term" value="F:DNA binding"/>
    <property type="evidence" value="ECO:0007669"/>
    <property type="project" value="UniProtKB-KW"/>
</dbReference>
<evidence type="ECO:0000256" key="5">
    <source>
        <dbReference type="ARBA" id="ARBA00022801"/>
    </source>
</evidence>
<organism evidence="18 19">
    <name type="scientific">Phaeocystidibacter marisrubri</name>
    <dbReference type="NCBI Taxonomy" id="1577780"/>
    <lineage>
        <taxon>Bacteria</taxon>
        <taxon>Pseudomonadati</taxon>
        <taxon>Bacteroidota</taxon>
        <taxon>Flavobacteriia</taxon>
        <taxon>Flavobacteriales</taxon>
        <taxon>Phaeocystidibacteraceae</taxon>
        <taxon>Phaeocystidibacter</taxon>
    </lineage>
</organism>
<evidence type="ECO:0000256" key="4">
    <source>
        <dbReference type="ARBA" id="ARBA00022763"/>
    </source>
</evidence>
<feature type="domain" description="Helicase ATP-binding" evidence="16">
    <location>
        <begin position="285"/>
        <end position="447"/>
    </location>
</feature>
<evidence type="ECO:0000313" key="19">
    <source>
        <dbReference type="Proteomes" id="UP000484164"/>
    </source>
</evidence>
<keyword evidence="3 15" id="KW-0547">Nucleotide-binding</keyword>
<dbReference type="Gene3D" id="2.40.50.140">
    <property type="entry name" value="Nucleic acid-binding proteins"/>
    <property type="match status" value="1"/>
</dbReference>
<dbReference type="EMBL" id="WBVQ01000001">
    <property type="protein sequence ID" value="KAB2817053.1"/>
    <property type="molecule type" value="Genomic_DNA"/>
</dbReference>
<dbReference type="CDD" id="cd04488">
    <property type="entry name" value="RecG_wedge_OBF"/>
    <property type="match status" value="1"/>
</dbReference>
<gene>
    <name evidence="18" type="primary">recG</name>
    <name evidence="18" type="ORF">F8C82_01265</name>
</gene>
<evidence type="ECO:0000256" key="9">
    <source>
        <dbReference type="ARBA" id="ARBA00023172"/>
    </source>
</evidence>
<dbReference type="GO" id="GO:0005524">
    <property type="term" value="F:ATP binding"/>
    <property type="evidence" value="ECO:0007669"/>
    <property type="project" value="UniProtKB-KW"/>
</dbReference>
<dbReference type="InterPro" id="IPR011545">
    <property type="entry name" value="DEAD/DEAH_box_helicase_dom"/>
</dbReference>
<dbReference type="PANTHER" id="PTHR47964:SF1">
    <property type="entry name" value="ATP-DEPENDENT DNA HELICASE HOMOLOG RECG, CHLOROPLASTIC"/>
    <property type="match status" value="1"/>
</dbReference>
<evidence type="ECO:0000256" key="10">
    <source>
        <dbReference type="ARBA" id="ARBA00023204"/>
    </source>
</evidence>
<evidence type="ECO:0000259" key="17">
    <source>
        <dbReference type="PROSITE" id="PS51194"/>
    </source>
</evidence>
<dbReference type="EC" id="5.6.2.4" evidence="13 15"/>
<dbReference type="SUPFAM" id="SSF50249">
    <property type="entry name" value="Nucleic acid-binding proteins"/>
    <property type="match status" value="1"/>
</dbReference>
<keyword evidence="6 15" id="KW-0347">Helicase</keyword>
<proteinExistence type="inferred from homology"/>
<dbReference type="InterPro" id="IPR027417">
    <property type="entry name" value="P-loop_NTPase"/>
</dbReference>
<keyword evidence="10 15" id="KW-0234">DNA repair</keyword>
<evidence type="ECO:0000313" key="18">
    <source>
        <dbReference type="EMBL" id="KAB2817053.1"/>
    </source>
</evidence>
<dbReference type="OrthoDB" id="9804325at2"/>
<dbReference type="InterPro" id="IPR033454">
    <property type="entry name" value="RecG_wedge"/>
</dbReference>
<dbReference type="GO" id="GO:0043138">
    <property type="term" value="F:3'-5' DNA helicase activity"/>
    <property type="evidence" value="ECO:0007669"/>
    <property type="project" value="UniProtKB-EC"/>
</dbReference>
<dbReference type="SUPFAM" id="SSF52540">
    <property type="entry name" value="P-loop containing nucleoside triphosphate hydrolases"/>
    <property type="match status" value="2"/>
</dbReference>
<evidence type="ECO:0000256" key="8">
    <source>
        <dbReference type="ARBA" id="ARBA00023125"/>
    </source>
</evidence>
<keyword evidence="19" id="KW-1185">Reference proteome</keyword>
<dbReference type="SMART" id="SM00487">
    <property type="entry name" value="DEXDc"/>
    <property type="match status" value="1"/>
</dbReference>
<feature type="domain" description="Helicase C-terminal" evidence="17">
    <location>
        <begin position="466"/>
        <end position="633"/>
    </location>
</feature>
<evidence type="ECO:0000256" key="14">
    <source>
        <dbReference type="ARBA" id="ARBA00048988"/>
    </source>
</evidence>
<dbReference type="Proteomes" id="UP000484164">
    <property type="component" value="Unassembled WGS sequence"/>
</dbReference>
<dbReference type="NCBIfam" id="NF008165">
    <property type="entry name" value="PRK10917.1-3"/>
    <property type="match status" value="1"/>
</dbReference>
<reference evidence="18 19" key="1">
    <citation type="submission" date="2019-10" db="EMBL/GenBank/DDBJ databases">
        <title>Genome sequence of Phaeocystidibacter marisrubri JCM30614 (type strain).</title>
        <authorList>
            <person name="Bowman J.P."/>
        </authorList>
    </citation>
    <scope>NUCLEOTIDE SEQUENCE [LARGE SCALE GENOMIC DNA]</scope>
    <source>
        <strain evidence="18 19">JCM 30614</strain>
    </source>
</reference>
<evidence type="ECO:0000256" key="13">
    <source>
        <dbReference type="ARBA" id="ARBA00034808"/>
    </source>
</evidence>
<evidence type="ECO:0000256" key="1">
    <source>
        <dbReference type="ARBA" id="ARBA00007504"/>
    </source>
</evidence>
<dbReference type="Pfam" id="PF00271">
    <property type="entry name" value="Helicase_C"/>
    <property type="match status" value="1"/>
</dbReference>
<dbReference type="RefSeq" id="WP_151691624.1">
    <property type="nucleotide sequence ID" value="NZ_BMGX01000002.1"/>
</dbReference>
<dbReference type="InterPro" id="IPR012340">
    <property type="entry name" value="NA-bd_OB-fold"/>
</dbReference>
<evidence type="ECO:0000256" key="12">
    <source>
        <dbReference type="ARBA" id="ARBA00034617"/>
    </source>
</evidence>
<dbReference type="GO" id="GO:0006310">
    <property type="term" value="P:DNA recombination"/>
    <property type="evidence" value="ECO:0007669"/>
    <property type="project" value="UniProtKB-UniRule"/>
</dbReference>
<comment type="catalytic activity">
    <reaction evidence="14 15">
        <text>ATP + H2O = ADP + phosphate + H(+)</text>
        <dbReference type="Rhea" id="RHEA:13065"/>
        <dbReference type="ChEBI" id="CHEBI:15377"/>
        <dbReference type="ChEBI" id="CHEBI:15378"/>
        <dbReference type="ChEBI" id="CHEBI:30616"/>
        <dbReference type="ChEBI" id="CHEBI:43474"/>
        <dbReference type="ChEBI" id="CHEBI:456216"/>
        <dbReference type="EC" id="5.6.2.4"/>
    </reaction>
</comment>
<dbReference type="InterPro" id="IPR047112">
    <property type="entry name" value="RecG/Mfd"/>
</dbReference>
<dbReference type="PROSITE" id="PS51194">
    <property type="entry name" value="HELICASE_CTER"/>
    <property type="match status" value="1"/>
</dbReference>
<dbReference type="PROSITE" id="PS51192">
    <property type="entry name" value="HELICASE_ATP_BIND_1"/>
    <property type="match status" value="1"/>
</dbReference>
<comment type="function">
    <text evidence="15">Plays a critical role in recombination and DNA repair. Helps process Holliday junction intermediates to mature products by catalyzing branch migration. Has replication fork regression activity, unwinds stalled or blocked replication forks to make a HJ that can be resolved. Has a DNA unwinding activity characteristic of a DNA helicase with 3'-5' polarity.</text>
</comment>
<evidence type="ECO:0000256" key="15">
    <source>
        <dbReference type="RuleBase" id="RU363016"/>
    </source>
</evidence>
<evidence type="ECO:0000259" key="16">
    <source>
        <dbReference type="PROSITE" id="PS51192"/>
    </source>
</evidence>
<dbReference type="AlphaFoldDB" id="A0A6L3ZHE2"/>